<dbReference type="GO" id="GO:0005829">
    <property type="term" value="C:cytosol"/>
    <property type="evidence" value="ECO:0007669"/>
    <property type="project" value="TreeGrafter"/>
</dbReference>
<gene>
    <name evidence="5" type="ORF">DCP75_02330</name>
</gene>
<comment type="caution">
    <text evidence="5">The sequence shown here is derived from an EMBL/GenBank/DDBJ whole genome shotgun (WGS) entry which is preliminary data.</text>
</comment>
<dbReference type="Gene3D" id="2.30.30.180">
    <property type="entry name" value="Ribosome maturation factor RimP, C-terminal domain"/>
    <property type="match status" value="1"/>
</dbReference>
<feature type="domain" description="Ribosome maturation factor RimP N-terminal" evidence="3">
    <location>
        <begin position="9"/>
        <end position="81"/>
    </location>
</feature>
<evidence type="ECO:0000313" key="6">
    <source>
        <dbReference type="Proteomes" id="UP000259273"/>
    </source>
</evidence>
<sequence length="162" mass="17983">ARQQELQALLEPTVVALGFDLWGIEYAAQGKHSVLRVFIDAQSGVTVDDCAAVSAQVSAVLDVEDPITGEYTLEVSSPGVDRLLFRLEQFPPFFGEWIEVRLRRPFEGRRNFKGILQSIEGDEVVVRVDDHEYLLPYGAVDKARVHPRIEGAASVTDEATND</sequence>
<dbReference type="InterPro" id="IPR003728">
    <property type="entry name" value="Ribosome_maturation_RimP"/>
</dbReference>
<dbReference type="SUPFAM" id="SSF75420">
    <property type="entry name" value="YhbC-like, N-terminal domain"/>
    <property type="match status" value="1"/>
</dbReference>
<dbReference type="Pfam" id="PF17384">
    <property type="entry name" value="DUF150_C"/>
    <property type="match status" value="1"/>
</dbReference>
<accession>A0A3C1KJB5</accession>
<dbReference type="CDD" id="cd01734">
    <property type="entry name" value="YlxS_C"/>
    <property type="match status" value="1"/>
</dbReference>
<dbReference type="Pfam" id="PF02576">
    <property type="entry name" value="RimP_N"/>
    <property type="match status" value="1"/>
</dbReference>
<proteinExistence type="inferred from homology"/>
<dbReference type="Gene3D" id="3.30.300.70">
    <property type="entry name" value="RimP-like superfamily, N-terminal"/>
    <property type="match status" value="1"/>
</dbReference>
<keyword evidence="1" id="KW-0963">Cytoplasm</keyword>
<name>A0A3C1KJB5_9GAMM</name>
<dbReference type="FunFam" id="3.30.300.70:FF:000001">
    <property type="entry name" value="Ribosome maturation factor RimP"/>
    <property type="match status" value="1"/>
</dbReference>
<evidence type="ECO:0000256" key="1">
    <source>
        <dbReference type="ARBA" id="ARBA00022490"/>
    </source>
</evidence>
<dbReference type="InterPro" id="IPR036847">
    <property type="entry name" value="RimP_C_sf"/>
</dbReference>
<dbReference type="EMBL" id="DMND01000043">
    <property type="protein sequence ID" value="HAN26563.1"/>
    <property type="molecule type" value="Genomic_DNA"/>
</dbReference>
<feature type="non-terminal residue" evidence="5">
    <location>
        <position position="1"/>
    </location>
</feature>
<dbReference type="InterPro" id="IPR035956">
    <property type="entry name" value="RimP_N_sf"/>
</dbReference>
<dbReference type="STRING" id="1121937.GCA_000423125_02801"/>
<dbReference type="GO" id="GO:0000028">
    <property type="term" value="P:ribosomal small subunit assembly"/>
    <property type="evidence" value="ECO:0007669"/>
    <property type="project" value="TreeGrafter"/>
</dbReference>
<dbReference type="PANTHER" id="PTHR33867:SF1">
    <property type="entry name" value="RIBOSOME MATURATION FACTOR RIMP"/>
    <property type="match status" value="1"/>
</dbReference>
<feature type="domain" description="Ribosome maturation factor RimP C-terminal" evidence="4">
    <location>
        <begin position="84"/>
        <end position="148"/>
    </location>
</feature>
<dbReference type="PANTHER" id="PTHR33867">
    <property type="entry name" value="RIBOSOME MATURATION FACTOR RIMP"/>
    <property type="match status" value="1"/>
</dbReference>
<dbReference type="HAMAP" id="MF_01077">
    <property type="entry name" value="RimP"/>
    <property type="match status" value="1"/>
</dbReference>
<keyword evidence="2" id="KW-0690">Ribosome biogenesis</keyword>
<evidence type="ECO:0000313" key="5">
    <source>
        <dbReference type="EMBL" id="HAN26563.1"/>
    </source>
</evidence>
<dbReference type="GO" id="GO:0006412">
    <property type="term" value="P:translation"/>
    <property type="evidence" value="ECO:0007669"/>
    <property type="project" value="TreeGrafter"/>
</dbReference>
<evidence type="ECO:0000259" key="4">
    <source>
        <dbReference type="Pfam" id="PF17384"/>
    </source>
</evidence>
<organism evidence="5 6">
    <name type="scientific">Haliea salexigens</name>
    <dbReference type="NCBI Taxonomy" id="287487"/>
    <lineage>
        <taxon>Bacteria</taxon>
        <taxon>Pseudomonadati</taxon>
        <taxon>Pseudomonadota</taxon>
        <taxon>Gammaproteobacteria</taxon>
        <taxon>Cellvibrionales</taxon>
        <taxon>Halieaceae</taxon>
        <taxon>Haliea</taxon>
    </lineage>
</organism>
<dbReference type="SUPFAM" id="SSF74942">
    <property type="entry name" value="YhbC-like, C-terminal domain"/>
    <property type="match status" value="1"/>
</dbReference>
<reference evidence="5 6" key="1">
    <citation type="journal article" date="2018" name="Nat. Biotechnol.">
        <title>A standardized bacterial taxonomy based on genome phylogeny substantially revises the tree of life.</title>
        <authorList>
            <person name="Parks D.H."/>
            <person name="Chuvochina M."/>
            <person name="Waite D.W."/>
            <person name="Rinke C."/>
            <person name="Skarshewski A."/>
            <person name="Chaumeil P.A."/>
            <person name="Hugenholtz P."/>
        </authorList>
    </citation>
    <scope>NUCLEOTIDE SEQUENCE [LARGE SCALE GENOMIC DNA]</scope>
    <source>
        <strain evidence="5">UBA9158</strain>
    </source>
</reference>
<evidence type="ECO:0000259" key="3">
    <source>
        <dbReference type="Pfam" id="PF02576"/>
    </source>
</evidence>
<protein>
    <submittedName>
        <fullName evidence="5">Ribosome maturation factor RimP</fullName>
    </submittedName>
</protein>
<evidence type="ECO:0000256" key="2">
    <source>
        <dbReference type="ARBA" id="ARBA00022517"/>
    </source>
</evidence>
<dbReference type="InterPro" id="IPR028998">
    <property type="entry name" value="RimP_C"/>
</dbReference>
<dbReference type="AlphaFoldDB" id="A0A3C1KJB5"/>
<dbReference type="Proteomes" id="UP000259273">
    <property type="component" value="Unassembled WGS sequence"/>
</dbReference>
<dbReference type="NCBIfam" id="NF000927">
    <property type="entry name" value="PRK00092.1-1"/>
    <property type="match status" value="1"/>
</dbReference>
<dbReference type="InterPro" id="IPR028989">
    <property type="entry name" value="RimP_N"/>
</dbReference>